<dbReference type="EMBL" id="JARJCW010000007">
    <property type="protein sequence ID" value="KAJ7222432.1"/>
    <property type="molecule type" value="Genomic_DNA"/>
</dbReference>
<dbReference type="AlphaFoldDB" id="A0AAD7E1H1"/>
<sequence length="447" mass="49606">MLSWATLLKFTKLTIWCRIDFFQNYDHIPIGSANMMFTRRPQKKKLQKSLDAPSLCRGIWRRRSARAASLFSTFAIVEMPAGILLSVMGINNYVMRKTNAVLPFSAVYAALISEAGVRPPFVIPRQDRCHVMYPLQPLAEFKSEYGDKHLAGSAFRQLLASARLPLRHMDPSTLPPSSRYKILQRRLHRPLRPRSAPTSTRLPRGLSYYDSFRLRARGHSHCSVTAHSPHHAQFAKQAQTVIVSDSCAVDAAAAGATIPQLASTTFAISPASGTLRFIHLQQRPDGFMAEIVPIIWTFHWEPEVAGVTFEITRRSRTLGNARTLVNATTRNAGSTRLLIISLSQNLGTPMPIDRRDLRLSSTPHIAAENLYRRLSSTPHIAAKHPQCHSSSQGIPFYASVLSGSCTVKPTKSNNVFKTEAELVNEVEIGSARRNVPVNVADPSPASL</sequence>
<evidence type="ECO:0000313" key="2">
    <source>
        <dbReference type="EMBL" id="KAJ7222432.1"/>
    </source>
</evidence>
<organism evidence="2 3">
    <name type="scientific">Mycena pura</name>
    <dbReference type="NCBI Taxonomy" id="153505"/>
    <lineage>
        <taxon>Eukaryota</taxon>
        <taxon>Fungi</taxon>
        <taxon>Dikarya</taxon>
        <taxon>Basidiomycota</taxon>
        <taxon>Agaricomycotina</taxon>
        <taxon>Agaricomycetes</taxon>
        <taxon>Agaricomycetidae</taxon>
        <taxon>Agaricales</taxon>
        <taxon>Marasmiineae</taxon>
        <taxon>Mycenaceae</taxon>
        <taxon>Mycena</taxon>
    </lineage>
</organism>
<reference evidence="2" key="1">
    <citation type="submission" date="2023-03" db="EMBL/GenBank/DDBJ databases">
        <title>Massive genome expansion in bonnet fungi (Mycena s.s.) driven by repeated elements and novel gene families across ecological guilds.</title>
        <authorList>
            <consortium name="Lawrence Berkeley National Laboratory"/>
            <person name="Harder C.B."/>
            <person name="Miyauchi S."/>
            <person name="Viragh M."/>
            <person name="Kuo A."/>
            <person name="Thoen E."/>
            <person name="Andreopoulos B."/>
            <person name="Lu D."/>
            <person name="Skrede I."/>
            <person name="Drula E."/>
            <person name="Henrissat B."/>
            <person name="Morin E."/>
            <person name="Kohler A."/>
            <person name="Barry K."/>
            <person name="LaButti K."/>
            <person name="Morin E."/>
            <person name="Salamov A."/>
            <person name="Lipzen A."/>
            <person name="Mereny Z."/>
            <person name="Hegedus B."/>
            <person name="Baldrian P."/>
            <person name="Stursova M."/>
            <person name="Weitz H."/>
            <person name="Taylor A."/>
            <person name="Grigoriev I.V."/>
            <person name="Nagy L.G."/>
            <person name="Martin F."/>
            <person name="Kauserud H."/>
        </authorList>
    </citation>
    <scope>NUCLEOTIDE SEQUENCE</scope>
    <source>
        <strain evidence="2">9144</strain>
    </source>
</reference>
<accession>A0AAD7E1H1</accession>
<evidence type="ECO:0000313" key="3">
    <source>
        <dbReference type="Proteomes" id="UP001219525"/>
    </source>
</evidence>
<protein>
    <submittedName>
        <fullName evidence="2">Uncharacterized protein</fullName>
    </submittedName>
</protein>
<dbReference type="Proteomes" id="UP001219525">
    <property type="component" value="Unassembled WGS sequence"/>
</dbReference>
<gene>
    <name evidence="2" type="ORF">GGX14DRAFT_540416</name>
</gene>
<keyword evidence="1" id="KW-0812">Transmembrane</keyword>
<keyword evidence="1" id="KW-0472">Membrane</keyword>
<proteinExistence type="predicted"/>
<name>A0AAD7E1H1_9AGAR</name>
<keyword evidence="1" id="KW-1133">Transmembrane helix</keyword>
<evidence type="ECO:0000256" key="1">
    <source>
        <dbReference type="SAM" id="Phobius"/>
    </source>
</evidence>
<keyword evidence="3" id="KW-1185">Reference proteome</keyword>
<comment type="caution">
    <text evidence="2">The sequence shown here is derived from an EMBL/GenBank/DDBJ whole genome shotgun (WGS) entry which is preliminary data.</text>
</comment>
<feature type="transmembrane region" description="Helical" evidence="1">
    <location>
        <begin position="67"/>
        <end position="90"/>
    </location>
</feature>